<proteinExistence type="predicted"/>
<evidence type="ECO:0000313" key="1">
    <source>
        <dbReference type="EMBL" id="MBB3063125.1"/>
    </source>
</evidence>
<name>A0A7W4WF71_9GAMM</name>
<dbReference type="InterPro" id="IPR011748">
    <property type="entry name" value="Unchr_phage_tail-like"/>
</dbReference>
<dbReference type="InterPro" id="IPR015943">
    <property type="entry name" value="WD40/YVTN_repeat-like_dom_sf"/>
</dbReference>
<keyword evidence="2" id="KW-1185">Reference proteome</keyword>
<dbReference type="InterPro" id="IPR006521">
    <property type="entry name" value="Tail_protein_I"/>
</dbReference>
<dbReference type="Pfam" id="PF09684">
    <property type="entry name" value="Tail_P2_I"/>
    <property type="match status" value="1"/>
</dbReference>
<dbReference type="RefSeq" id="WP_183463017.1">
    <property type="nucleotide sequence ID" value="NZ_JACHWZ010000024.1"/>
</dbReference>
<dbReference type="AlphaFoldDB" id="A0A7W4WF71"/>
<evidence type="ECO:0000313" key="2">
    <source>
        <dbReference type="Proteomes" id="UP000535937"/>
    </source>
</evidence>
<dbReference type="Gene3D" id="2.130.10.10">
    <property type="entry name" value="YVTN repeat-like/Quinoprotein amine dehydrogenase"/>
    <property type="match status" value="1"/>
</dbReference>
<dbReference type="Proteomes" id="UP000535937">
    <property type="component" value="Unassembled WGS sequence"/>
</dbReference>
<gene>
    <name evidence="1" type="ORF">FHS09_003977</name>
</gene>
<accession>A0A7W4WF71</accession>
<dbReference type="NCBIfam" id="TIGR01634">
    <property type="entry name" value="tail_P2_I"/>
    <property type="match status" value="1"/>
</dbReference>
<protein>
    <submittedName>
        <fullName evidence="1">Phage tail-like protein</fullName>
    </submittedName>
</protein>
<dbReference type="EMBL" id="JACHWZ010000024">
    <property type="protein sequence ID" value="MBB3063125.1"/>
    <property type="molecule type" value="Genomic_DNA"/>
</dbReference>
<dbReference type="NCBIfam" id="TIGR02242">
    <property type="entry name" value="tail_TIGR02242"/>
    <property type="match status" value="1"/>
</dbReference>
<sequence length="733" mass="80789">MAALSPFSTLHSLDQWRRAAHENTALEASGDEFGVVQLAWLPEDRFDLDSEETIVAEPAGMVFDPWCRLYRARPELGQVEKILWAAEGTAAQPRPLFEDLPESLGDFAPVEGEIGPLGEPVDLAVDRRGRLFIAERSARRLTVFDLVENKLLHRVNLTRAPVALAGDGERVWVLLRGGEGAALAVLDARGQPRAIELPPSVTDPTALAVGEEIYLLDRGGSEDARIVPLAAPADAFDVPWASALVRLATPLGSGDILVVARRPGEDFLRFNIEAGAQSEMPHLKARHYDGRGLVVTPEGDVAYWSPSGLRRATLARVRYENRGLVTSFQLDSGDFQTQWGRLFIDACLPRGTRVTARCLVLDEIPETVEPLERTPPDNVIGMTIPRPDLSPPMPPELLLDNLPGVQNFYRRPAGNELPWAGCDDEDSFQTYEAPIIAPPGRYLWVQLELSGSARKTPRIRRLRAEYPSHDLLRRLPQVYSREWAEADFLRRYLAMPEGLLRDLDLKASYRQLLLDPHATPSELLPWLASFMGLVLDHRWPEAAKRELVANCTWLFRYRGTVMGLRRFVEIYLGTGVTIIEHFKMRGLGGVLLDRDALASNSVVGAGFRIGGKLGVDELESVNEVSIEDAIELHAHRFSLIVAVPLEGEKMDVVRHLLETHRPAHTLYDICTLESGMRVGRGLYAGLTSIVGSASGFGQLQLGASLLGRNDTFGRAGPGTSVGGSRLGRDSQVG</sequence>
<dbReference type="SUPFAM" id="SSF101898">
    <property type="entry name" value="NHL repeat"/>
    <property type="match status" value="1"/>
</dbReference>
<organism evidence="1 2">
    <name type="scientific">Microbulbifer rhizosphaerae</name>
    <dbReference type="NCBI Taxonomy" id="1562603"/>
    <lineage>
        <taxon>Bacteria</taxon>
        <taxon>Pseudomonadati</taxon>
        <taxon>Pseudomonadota</taxon>
        <taxon>Gammaproteobacteria</taxon>
        <taxon>Cellvibrionales</taxon>
        <taxon>Microbulbiferaceae</taxon>
        <taxon>Microbulbifer</taxon>
    </lineage>
</organism>
<reference evidence="1 2" key="1">
    <citation type="submission" date="2020-08" db="EMBL/GenBank/DDBJ databases">
        <title>Genomic Encyclopedia of Type Strains, Phase III (KMG-III): the genomes of soil and plant-associated and newly described type strains.</title>
        <authorList>
            <person name="Whitman W."/>
        </authorList>
    </citation>
    <scope>NUCLEOTIDE SEQUENCE [LARGE SCALE GENOMIC DNA]</scope>
    <source>
        <strain evidence="1 2">CECT 8799</strain>
    </source>
</reference>
<comment type="caution">
    <text evidence="1">The sequence shown here is derived from an EMBL/GenBank/DDBJ whole genome shotgun (WGS) entry which is preliminary data.</text>
</comment>